<dbReference type="Pfam" id="PF02441">
    <property type="entry name" value="Flavoprotein"/>
    <property type="match status" value="1"/>
</dbReference>
<proteinExistence type="predicted"/>
<sequence>MRQEHVCIKKLAIVVCAALSASQIQDFVHLVQQDQWDVWIIATPKASDFINEPLLRRLTGHPVTMTAPLSPLPSFDAVVVVPATFNTLKKWAQGIEDTYALTLLRIWTRQAYLPILVFPRASAELAQDPAFAPSLSRLEQQGVQIYYHPDQYPPNNNIPWSSILIKLRNASAHNG</sequence>
<feature type="domain" description="Flavoprotein" evidence="1">
    <location>
        <begin position="9"/>
        <end position="120"/>
    </location>
</feature>
<dbReference type="InterPro" id="IPR036551">
    <property type="entry name" value="Flavin_trans-like"/>
</dbReference>
<name>A0A402B712_9CHLR</name>
<dbReference type="AlphaFoldDB" id="A0A402B712"/>
<dbReference type="Gene3D" id="3.40.50.1950">
    <property type="entry name" value="Flavin prenyltransferase-like"/>
    <property type="match status" value="1"/>
</dbReference>
<dbReference type="RefSeq" id="WP_126627482.1">
    <property type="nucleotide sequence ID" value="NZ_BIFT01000001.1"/>
</dbReference>
<organism evidence="2 3">
    <name type="scientific">Dictyobacter alpinus</name>
    <dbReference type="NCBI Taxonomy" id="2014873"/>
    <lineage>
        <taxon>Bacteria</taxon>
        <taxon>Bacillati</taxon>
        <taxon>Chloroflexota</taxon>
        <taxon>Ktedonobacteria</taxon>
        <taxon>Ktedonobacterales</taxon>
        <taxon>Dictyobacteraceae</taxon>
        <taxon>Dictyobacter</taxon>
    </lineage>
</organism>
<reference evidence="3" key="1">
    <citation type="submission" date="2018-12" db="EMBL/GenBank/DDBJ databases">
        <title>Tengunoibacter tsumagoiensis gen. nov., sp. nov., Dictyobacter kobayashii sp. nov., D. alpinus sp. nov., and D. joshuensis sp. nov. and description of Dictyobacteraceae fam. nov. within the order Ktedonobacterales isolated from Tengu-no-mugimeshi.</title>
        <authorList>
            <person name="Wang C.M."/>
            <person name="Zheng Y."/>
            <person name="Sakai Y."/>
            <person name="Toyoda A."/>
            <person name="Minakuchi Y."/>
            <person name="Abe K."/>
            <person name="Yokota A."/>
            <person name="Yabe S."/>
        </authorList>
    </citation>
    <scope>NUCLEOTIDE SEQUENCE [LARGE SCALE GENOMIC DNA]</scope>
    <source>
        <strain evidence="3">Uno16</strain>
    </source>
</reference>
<dbReference type="GO" id="GO:0003824">
    <property type="term" value="F:catalytic activity"/>
    <property type="evidence" value="ECO:0007669"/>
    <property type="project" value="InterPro"/>
</dbReference>
<gene>
    <name evidence="2" type="ORF">KDA_25840</name>
</gene>
<dbReference type="OrthoDB" id="161343at2"/>
<protein>
    <recommendedName>
        <fullName evidence="1">Flavoprotein domain-containing protein</fullName>
    </recommendedName>
</protein>
<accession>A0A402B712</accession>
<dbReference type="InterPro" id="IPR003382">
    <property type="entry name" value="Flavoprotein"/>
</dbReference>
<evidence type="ECO:0000259" key="1">
    <source>
        <dbReference type="Pfam" id="PF02441"/>
    </source>
</evidence>
<comment type="caution">
    <text evidence="2">The sequence shown here is derived from an EMBL/GenBank/DDBJ whole genome shotgun (WGS) entry which is preliminary data.</text>
</comment>
<keyword evidence="3" id="KW-1185">Reference proteome</keyword>
<evidence type="ECO:0000313" key="3">
    <source>
        <dbReference type="Proteomes" id="UP000287171"/>
    </source>
</evidence>
<dbReference type="Proteomes" id="UP000287171">
    <property type="component" value="Unassembled WGS sequence"/>
</dbReference>
<dbReference type="SUPFAM" id="SSF52507">
    <property type="entry name" value="Homo-oligomeric flavin-containing Cys decarboxylases, HFCD"/>
    <property type="match status" value="1"/>
</dbReference>
<dbReference type="EMBL" id="BIFT01000001">
    <property type="protein sequence ID" value="GCE27100.1"/>
    <property type="molecule type" value="Genomic_DNA"/>
</dbReference>
<evidence type="ECO:0000313" key="2">
    <source>
        <dbReference type="EMBL" id="GCE27100.1"/>
    </source>
</evidence>